<dbReference type="RefSeq" id="WP_188026950.1">
    <property type="nucleotide sequence ID" value="NZ_JACHGR010000007.1"/>
</dbReference>
<evidence type="ECO:0000313" key="6">
    <source>
        <dbReference type="EMBL" id="MBB6056223.1"/>
    </source>
</evidence>
<dbReference type="Proteomes" id="UP000585721">
    <property type="component" value="Unassembled WGS sequence"/>
</dbReference>
<organism evidence="6 7">
    <name type="scientific">Tolumonas osonensis</name>
    <dbReference type="NCBI Taxonomy" id="675874"/>
    <lineage>
        <taxon>Bacteria</taxon>
        <taxon>Pseudomonadati</taxon>
        <taxon>Pseudomonadota</taxon>
        <taxon>Gammaproteobacteria</taxon>
        <taxon>Aeromonadales</taxon>
        <taxon>Aeromonadaceae</taxon>
        <taxon>Tolumonas</taxon>
    </lineage>
</organism>
<dbReference type="AlphaFoldDB" id="A0A841GRE2"/>
<accession>A0A841GRE2</accession>
<dbReference type="SUPFAM" id="SSF55469">
    <property type="entry name" value="FMN-dependent nitroreductase-like"/>
    <property type="match status" value="1"/>
</dbReference>
<comment type="caution">
    <text evidence="6">The sequence shown here is derived from an EMBL/GenBank/DDBJ whole genome shotgun (WGS) entry which is preliminary data.</text>
</comment>
<dbReference type="Gene3D" id="3.40.109.10">
    <property type="entry name" value="NADH Oxidase"/>
    <property type="match status" value="1"/>
</dbReference>
<dbReference type="EMBL" id="JACHGR010000007">
    <property type="protein sequence ID" value="MBB6056223.1"/>
    <property type="molecule type" value="Genomic_DNA"/>
</dbReference>
<reference evidence="6 7" key="1">
    <citation type="submission" date="2020-08" db="EMBL/GenBank/DDBJ databases">
        <title>Genomic Encyclopedia of Type Strains, Phase IV (KMG-IV): sequencing the most valuable type-strain genomes for metagenomic binning, comparative biology and taxonomic classification.</title>
        <authorList>
            <person name="Goeker M."/>
        </authorList>
    </citation>
    <scope>NUCLEOTIDE SEQUENCE [LARGE SCALE GENOMIC DNA]</scope>
    <source>
        <strain evidence="6 7">DSM 22975</strain>
    </source>
</reference>
<evidence type="ECO:0000313" key="7">
    <source>
        <dbReference type="Proteomes" id="UP000585721"/>
    </source>
</evidence>
<keyword evidence="3" id="KW-0560">Oxidoreductase</keyword>
<feature type="region of interest" description="Disordered" evidence="4">
    <location>
        <begin position="1"/>
        <end position="22"/>
    </location>
</feature>
<keyword evidence="1" id="KW-0285">Flavoprotein</keyword>
<gene>
    <name evidence="6" type="ORF">HNR75_002155</name>
</gene>
<keyword evidence="7" id="KW-1185">Reference proteome</keyword>
<evidence type="ECO:0000256" key="3">
    <source>
        <dbReference type="ARBA" id="ARBA00023002"/>
    </source>
</evidence>
<evidence type="ECO:0000256" key="4">
    <source>
        <dbReference type="SAM" id="MobiDB-lite"/>
    </source>
</evidence>
<sequence length="226" mass="25841">MNNKHQSFSALVKSRHSPRDFLSDPLSKKQIETVLHDAQHAPSNCNTQPWVVHIVSGEKKQKLSEILIDKYRKDELTLDFSFDVNEFHGVYAERRFEQGKAYYEALGISRYDEERRTKGFLRNLEFFGAPHVAFMFMPTVGDNVRVASDVGMYAQNFLLSLTAHGYAGIPQTILGFFAQTVRDYLSIPDNYKLLFGISFGYENVDAVSNKIRMGRANIAECVTFHE</sequence>
<feature type="domain" description="Nitroreductase" evidence="5">
    <location>
        <begin position="12"/>
        <end position="201"/>
    </location>
</feature>
<dbReference type="InterPro" id="IPR029479">
    <property type="entry name" value="Nitroreductase"/>
</dbReference>
<dbReference type="InterPro" id="IPR000415">
    <property type="entry name" value="Nitroreductase-like"/>
</dbReference>
<evidence type="ECO:0000256" key="2">
    <source>
        <dbReference type="ARBA" id="ARBA00022643"/>
    </source>
</evidence>
<dbReference type="CDD" id="cd02136">
    <property type="entry name" value="PnbA_NfnB-like"/>
    <property type="match status" value="1"/>
</dbReference>
<evidence type="ECO:0000256" key="1">
    <source>
        <dbReference type="ARBA" id="ARBA00022630"/>
    </source>
</evidence>
<dbReference type="PANTHER" id="PTHR23026">
    <property type="entry name" value="NADPH NITROREDUCTASE"/>
    <property type="match status" value="1"/>
</dbReference>
<proteinExistence type="predicted"/>
<dbReference type="GO" id="GO:0016491">
    <property type="term" value="F:oxidoreductase activity"/>
    <property type="evidence" value="ECO:0007669"/>
    <property type="project" value="UniProtKB-KW"/>
</dbReference>
<dbReference type="InterPro" id="IPR050627">
    <property type="entry name" value="Nitroreductase/BluB"/>
</dbReference>
<evidence type="ECO:0000259" key="5">
    <source>
        <dbReference type="Pfam" id="PF00881"/>
    </source>
</evidence>
<protein>
    <submittedName>
        <fullName evidence="6">Nitroreductase</fullName>
    </submittedName>
</protein>
<name>A0A841GRE2_9GAMM</name>
<keyword evidence="2" id="KW-0288">FMN</keyword>
<dbReference type="PANTHER" id="PTHR23026:SF90">
    <property type="entry name" value="IODOTYROSINE DEIODINASE 1"/>
    <property type="match status" value="1"/>
</dbReference>
<dbReference type="Pfam" id="PF00881">
    <property type="entry name" value="Nitroreductase"/>
    <property type="match status" value="1"/>
</dbReference>